<keyword evidence="5" id="KW-1185">Reference proteome</keyword>
<evidence type="ECO:0000256" key="1">
    <source>
        <dbReference type="SAM" id="MobiDB-lite"/>
    </source>
</evidence>
<dbReference type="Proteomes" id="UP001501303">
    <property type="component" value="Unassembled WGS sequence"/>
</dbReference>
<organism evidence="4 5">
    <name type="scientific">Streptomyces sodiiphilus</name>
    <dbReference type="NCBI Taxonomy" id="226217"/>
    <lineage>
        <taxon>Bacteria</taxon>
        <taxon>Bacillati</taxon>
        <taxon>Actinomycetota</taxon>
        <taxon>Actinomycetes</taxon>
        <taxon>Kitasatosporales</taxon>
        <taxon>Streptomycetaceae</taxon>
        <taxon>Streptomyces</taxon>
    </lineage>
</organism>
<feature type="domain" description="DUF3048" evidence="2">
    <location>
        <begin position="34"/>
        <end position="165"/>
    </location>
</feature>
<name>A0ABN2PRI7_9ACTN</name>
<dbReference type="EMBL" id="BAAAMJ010000057">
    <property type="protein sequence ID" value="GAA1930073.1"/>
    <property type="molecule type" value="Genomic_DNA"/>
</dbReference>
<evidence type="ECO:0000259" key="3">
    <source>
        <dbReference type="Pfam" id="PF17479"/>
    </source>
</evidence>
<dbReference type="InterPro" id="IPR023158">
    <property type="entry name" value="YerB-like_sf"/>
</dbReference>
<feature type="region of interest" description="Disordered" evidence="1">
    <location>
        <begin position="15"/>
        <end position="35"/>
    </location>
</feature>
<proteinExistence type="predicted"/>
<evidence type="ECO:0000313" key="5">
    <source>
        <dbReference type="Proteomes" id="UP001501303"/>
    </source>
</evidence>
<feature type="domain" description="DUF3048" evidence="3">
    <location>
        <begin position="191"/>
        <end position="303"/>
    </location>
</feature>
<dbReference type="SUPFAM" id="SSF159774">
    <property type="entry name" value="YerB-like"/>
    <property type="match status" value="1"/>
</dbReference>
<dbReference type="InterPro" id="IPR021416">
    <property type="entry name" value="DUF3048_N"/>
</dbReference>
<accession>A0ABN2PRI7</accession>
<evidence type="ECO:0000259" key="2">
    <source>
        <dbReference type="Pfam" id="PF11258"/>
    </source>
</evidence>
<dbReference type="Pfam" id="PF11258">
    <property type="entry name" value="DUF3048"/>
    <property type="match status" value="1"/>
</dbReference>
<reference evidence="5" key="1">
    <citation type="journal article" date="2019" name="Int. J. Syst. Evol. Microbiol.">
        <title>The Global Catalogue of Microorganisms (GCM) 10K type strain sequencing project: providing services to taxonomists for standard genome sequencing and annotation.</title>
        <authorList>
            <consortium name="The Broad Institute Genomics Platform"/>
            <consortium name="The Broad Institute Genome Sequencing Center for Infectious Disease"/>
            <person name="Wu L."/>
            <person name="Ma J."/>
        </authorList>
    </citation>
    <scope>NUCLEOTIDE SEQUENCE [LARGE SCALE GENOMIC DNA]</scope>
    <source>
        <strain evidence="5">JCM 13581</strain>
    </source>
</reference>
<sequence>MAAFVVILAALTGGCQTGNGEDETPPDGVSPFTGEEAEAGPVLAVKIDNVERARPHTGLEDADLVYVEPVESGLTRLLVVFSGSLPETAGPVRSARESDLELLRQFGRPALAYSGAQSALQPLIDEAPLYAVPPDRASAAYERSGDRPAPHNLYLRPDALLLAAPEASEAADIGLRFGDAPDGGTETSEYTVTYQAASYDFGWSGEDGRWLVSMDGTEAVTTGGERLSAATVVVQQVQIRPSAFQDRSGNITPYTQTIGSGEALVLRDGQAHEARWSRSAADGGTTFTTADGDPLPFATGPVWFLFTDS</sequence>
<gene>
    <name evidence="4" type="ORF">GCM10009716_41980</name>
</gene>
<dbReference type="InterPro" id="IPR035328">
    <property type="entry name" value="DUF3048_C"/>
</dbReference>
<comment type="caution">
    <text evidence="4">The sequence shown here is derived from an EMBL/GenBank/DDBJ whole genome shotgun (WGS) entry which is preliminary data.</text>
</comment>
<dbReference type="Pfam" id="PF17479">
    <property type="entry name" value="DUF3048_C"/>
    <property type="match status" value="1"/>
</dbReference>
<evidence type="ECO:0000313" key="4">
    <source>
        <dbReference type="EMBL" id="GAA1930073.1"/>
    </source>
</evidence>
<dbReference type="Gene3D" id="3.50.90.10">
    <property type="entry name" value="YerB-like"/>
    <property type="match status" value="1"/>
</dbReference>
<protein>
    <submittedName>
        <fullName evidence="4">DUF3048 domain-containing protein</fullName>
    </submittedName>
</protein>